<evidence type="ECO:0000313" key="3">
    <source>
        <dbReference type="Proteomes" id="UP000245474"/>
    </source>
</evidence>
<gene>
    <name evidence="2" type="ORF">DEM34_11250</name>
</gene>
<accession>A0A2U2N0Y8</accession>
<dbReference type="EMBL" id="QFFI01000016">
    <property type="protein sequence ID" value="PWG62717.1"/>
    <property type="molecule type" value="Genomic_DNA"/>
</dbReference>
<dbReference type="AlphaFoldDB" id="A0A2U2N0Y8"/>
<dbReference type="Proteomes" id="UP000245474">
    <property type="component" value="Unassembled WGS sequence"/>
</dbReference>
<reference evidence="2 3" key="1">
    <citation type="submission" date="2018-05" db="EMBL/GenBank/DDBJ databases">
        <title>Spiribacter halobius sp. nov., a moderately halophilic bacterium isolated from marine solar saltern.</title>
        <authorList>
            <person name="Zheng W.-S."/>
            <person name="Lu D.-C."/>
            <person name="Du Z.-J."/>
        </authorList>
    </citation>
    <scope>NUCLEOTIDE SEQUENCE [LARGE SCALE GENOMIC DNA]</scope>
    <source>
        <strain evidence="2 3">E85</strain>
    </source>
</reference>
<dbReference type="InterPro" id="IPR036165">
    <property type="entry name" value="YefM-like_sf"/>
</dbReference>
<keyword evidence="3" id="KW-1185">Reference proteome</keyword>
<proteinExistence type="inferred from homology"/>
<dbReference type="OrthoDB" id="8968505at2"/>
<evidence type="ECO:0000256" key="1">
    <source>
        <dbReference type="ARBA" id="ARBA00009981"/>
    </source>
</evidence>
<protein>
    <submittedName>
        <fullName evidence="2">Prevent-host-death protein</fullName>
    </submittedName>
</protein>
<dbReference type="RefSeq" id="WP_109678916.1">
    <property type="nucleotide sequence ID" value="NZ_CP086615.1"/>
</dbReference>
<comment type="caution">
    <text evidence="2">The sequence shown here is derived from an EMBL/GenBank/DDBJ whole genome shotgun (WGS) entry which is preliminary data.</text>
</comment>
<sequence length="76" mass="8610">MQISKSRFKAHALEILRQIEADDGEVIITDHGRPSHVIRKYKAAPAEDALSRLHGTVLRYDDPCEPVGEEDWEAAR</sequence>
<organism evidence="2 3">
    <name type="scientific">Sediminicurvatus halobius</name>
    <dbReference type="NCBI Taxonomy" id="2182432"/>
    <lineage>
        <taxon>Bacteria</taxon>
        <taxon>Pseudomonadati</taxon>
        <taxon>Pseudomonadota</taxon>
        <taxon>Gammaproteobacteria</taxon>
        <taxon>Chromatiales</taxon>
        <taxon>Ectothiorhodospiraceae</taxon>
        <taxon>Sediminicurvatus</taxon>
    </lineage>
</organism>
<evidence type="ECO:0000313" key="2">
    <source>
        <dbReference type="EMBL" id="PWG62717.1"/>
    </source>
</evidence>
<comment type="similarity">
    <text evidence="1">Belongs to the phD/YefM antitoxin family.</text>
</comment>
<dbReference type="SUPFAM" id="SSF143120">
    <property type="entry name" value="YefM-like"/>
    <property type="match status" value="1"/>
</dbReference>
<dbReference type="Gene3D" id="3.40.1620.10">
    <property type="entry name" value="YefM-like domain"/>
    <property type="match status" value="1"/>
</dbReference>
<name>A0A2U2N0Y8_9GAMM</name>